<evidence type="ECO:0000313" key="5">
    <source>
        <dbReference type="Proteomes" id="UP000639772"/>
    </source>
</evidence>
<feature type="domain" description="Cyclin N-terminal" evidence="1">
    <location>
        <begin position="98"/>
        <end position="134"/>
    </location>
</feature>
<organism evidence="2 4">
    <name type="scientific">Vanilla planifolia</name>
    <name type="common">Vanilla</name>
    <dbReference type="NCBI Taxonomy" id="51239"/>
    <lineage>
        <taxon>Eukaryota</taxon>
        <taxon>Viridiplantae</taxon>
        <taxon>Streptophyta</taxon>
        <taxon>Embryophyta</taxon>
        <taxon>Tracheophyta</taxon>
        <taxon>Spermatophyta</taxon>
        <taxon>Magnoliopsida</taxon>
        <taxon>Liliopsida</taxon>
        <taxon>Asparagales</taxon>
        <taxon>Orchidaceae</taxon>
        <taxon>Vanilloideae</taxon>
        <taxon>Vanilleae</taxon>
        <taxon>Vanilla</taxon>
    </lineage>
</organism>
<dbReference type="Proteomes" id="UP000636800">
    <property type="component" value="Chromosome 3"/>
</dbReference>
<proteinExistence type="predicted"/>
<reference evidence="4 5" key="1">
    <citation type="journal article" date="2020" name="Nat. Food">
        <title>A phased Vanilla planifolia genome enables genetic improvement of flavour and production.</title>
        <authorList>
            <person name="Hasing T."/>
            <person name="Tang H."/>
            <person name="Brym M."/>
            <person name="Khazi F."/>
            <person name="Huang T."/>
            <person name="Chambers A.H."/>
        </authorList>
    </citation>
    <scope>NUCLEOTIDE SEQUENCE [LARGE SCALE GENOMIC DNA]</scope>
    <source>
        <tissue evidence="2">Leaf</tissue>
    </source>
</reference>
<dbReference type="AlphaFoldDB" id="A0A835RA44"/>
<accession>A0A835RA44</accession>
<dbReference type="EMBL" id="JADCNL010000003">
    <property type="protein sequence ID" value="KAG0488601.1"/>
    <property type="molecule type" value="Genomic_DNA"/>
</dbReference>
<dbReference type="Gene3D" id="1.10.472.10">
    <property type="entry name" value="Cyclin-like"/>
    <property type="match status" value="1"/>
</dbReference>
<evidence type="ECO:0000313" key="3">
    <source>
        <dbReference type="EMBL" id="KAG0490318.1"/>
    </source>
</evidence>
<protein>
    <recommendedName>
        <fullName evidence="1">Cyclin N-terminal domain-containing protein</fullName>
    </recommendedName>
</protein>
<gene>
    <name evidence="3" type="ORF">HPP92_007181</name>
    <name evidence="2" type="ORF">HPP92_007412</name>
</gene>
<dbReference type="SUPFAM" id="SSF47954">
    <property type="entry name" value="Cyclin-like"/>
    <property type="match status" value="1"/>
</dbReference>
<evidence type="ECO:0000313" key="4">
    <source>
        <dbReference type="Proteomes" id="UP000636800"/>
    </source>
</evidence>
<evidence type="ECO:0000259" key="1">
    <source>
        <dbReference type="Pfam" id="PF00134"/>
    </source>
</evidence>
<dbReference type="Proteomes" id="UP000639772">
    <property type="component" value="Chromosome 3"/>
</dbReference>
<dbReference type="EMBL" id="JADCNM010000003">
    <property type="protein sequence ID" value="KAG0490318.1"/>
    <property type="molecule type" value="Genomic_DNA"/>
</dbReference>
<sequence length="137" mass="15805">METKNHAVGYQKHRNKQKAAVATGDAKNRKALDDIGNCEITWGIENIDAVDVDNDLAMVENVEELYKQQEKLCLPKDYMSSQMEINAKMRFHAHCLYKYEEIWAPEVNDNIYVSDGAYSREQILIMEKDILNKFGCV</sequence>
<dbReference type="Pfam" id="PF00134">
    <property type="entry name" value="Cyclin_N"/>
    <property type="match status" value="1"/>
</dbReference>
<dbReference type="InterPro" id="IPR036915">
    <property type="entry name" value="Cyclin-like_sf"/>
</dbReference>
<name>A0A835RA44_VANPL</name>
<evidence type="ECO:0000313" key="2">
    <source>
        <dbReference type="EMBL" id="KAG0488601.1"/>
    </source>
</evidence>
<dbReference type="InterPro" id="IPR006671">
    <property type="entry name" value="Cyclin_N"/>
</dbReference>
<keyword evidence="4" id="KW-1185">Reference proteome</keyword>
<comment type="caution">
    <text evidence="2">The sequence shown here is derived from an EMBL/GenBank/DDBJ whole genome shotgun (WGS) entry which is preliminary data.</text>
</comment>
<dbReference type="OrthoDB" id="5590282at2759"/>